<accession>A0ABY0SZF1</accession>
<dbReference type="PANTHER" id="PTHR47893:SF1">
    <property type="entry name" value="REGULATORY PROTEIN PCHR"/>
    <property type="match status" value="1"/>
</dbReference>
<dbReference type="PANTHER" id="PTHR47893">
    <property type="entry name" value="REGULATORY PROTEIN PCHR"/>
    <property type="match status" value="1"/>
</dbReference>
<reference evidence="4 5" key="1">
    <citation type="submission" date="2016-10" db="EMBL/GenBank/DDBJ databases">
        <authorList>
            <person name="Varghese N."/>
            <person name="Submissions S."/>
        </authorList>
    </citation>
    <scope>NUCLEOTIDE SEQUENCE [LARGE SCALE GENOMIC DNA]</scope>
    <source>
        <strain evidence="4 5">DSM 17584</strain>
    </source>
</reference>
<proteinExistence type="predicted"/>
<keyword evidence="2" id="KW-0804">Transcription</keyword>
<dbReference type="InterPro" id="IPR053142">
    <property type="entry name" value="PchR_regulatory_protein"/>
</dbReference>
<dbReference type="EMBL" id="FNJD01000039">
    <property type="protein sequence ID" value="SDP76547.1"/>
    <property type="molecule type" value="Genomic_DNA"/>
</dbReference>
<dbReference type="Proteomes" id="UP000198646">
    <property type="component" value="Unassembled WGS sequence"/>
</dbReference>
<keyword evidence="5" id="KW-1185">Reference proteome</keyword>
<dbReference type="InterPro" id="IPR009057">
    <property type="entry name" value="Homeodomain-like_sf"/>
</dbReference>
<evidence type="ECO:0000313" key="5">
    <source>
        <dbReference type="Proteomes" id="UP000198646"/>
    </source>
</evidence>
<organism evidence="4 5">
    <name type="scientific">Sulfitobacter litoralis</name>
    <dbReference type="NCBI Taxonomy" id="335975"/>
    <lineage>
        <taxon>Bacteria</taxon>
        <taxon>Pseudomonadati</taxon>
        <taxon>Pseudomonadota</taxon>
        <taxon>Alphaproteobacteria</taxon>
        <taxon>Rhodobacterales</taxon>
        <taxon>Roseobacteraceae</taxon>
        <taxon>Sulfitobacter</taxon>
    </lineage>
</organism>
<feature type="domain" description="HTH araC/xylS-type" evidence="3">
    <location>
        <begin position="215"/>
        <end position="315"/>
    </location>
</feature>
<sequence length="317" mass="35422">MDEVQLDRWDDLSEWARDRVAPVDAVPLEKLQPPKANLYSASLGRIGLMRTSYGTSTQISADELSGAPVVAATNLQGYSVPSLSRSTAHLNKVDDSFLFDLAKTGHSSRLSDDAVQLHLAFDQKLLNEISYSWFGNLPERSTWCPKTPFGGDNTFWNSSLRYIMRLVAETSQPISAQNIRHIEETLCSNLVRSWAAQSGIDISAGKKVVVPRIVRTAEEYIIEYAADAPTLTEIASALDISVRNLTLNFKKFRGCTPGQFIREQRLQVTRKALLEADQDQTVSQIAASFSYIHMGEFAKIYRNRFGELPSETLNRSK</sequence>
<dbReference type="PROSITE" id="PS01124">
    <property type="entry name" value="HTH_ARAC_FAMILY_2"/>
    <property type="match status" value="1"/>
</dbReference>
<dbReference type="SUPFAM" id="SSF46689">
    <property type="entry name" value="Homeodomain-like"/>
    <property type="match status" value="1"/>
</dbReference>
<keyword evidence="1" id="KW-0805">Transcription regulation</keyword>
<protein>
    <submittedName>
        <fullName evidence="4">AraC-type DNA-binding protein</fullName>
    </submittedName>
</protein>
<comment type="caution">
    <text evidence="4">The sequence shown here is derived from an EMBL/GenBank/DDBJ whole genome shotgun (WGS) entry which is preliminary data.</text>
</comment>
<dbReference type="Gene3D" id="1.10.10.60">
    <property type="entry name" value="Homeodomain-like"/>
    <property type="match status" value="1"/>
</dbReference>
<evidence type="ECO:0000256" key="1">
    <source>
        <dbReference type="ARBA" id="ARBA00023015"/>
    </source>
</evidence>
<keyword evidence="4" id="KW-0238">DNA-binding</keyword>
<dbReference type="SMART" id="SM00342">
    <property type="entry name" value="HTH_ARAC"/>
    <property type="match status" value="1"/>
</dbReference>
<gene>
    <name evidence="4" type="ORF">SAMN04488512_1392</name>
</gene>
<evidence type="ECO:0000259" key="3">
    <source>
        <dbReference type="PROSITE" id="PS01124"/>
    </source>
</evidence>
<dbReference type="Pfam" id="PF12833">
    <property type="entry name" value="HTH_18"/>
    <property type="match status" value="1"/>
</dbReference>
<evidence type="ECO:0000256" key="2">
    <source>
        <dbReference type="ARBA" id="ARBA00023163"/>
    </source>
</evidence>
<evidence type="ECO:0000313" key="4">
    <source>
        <dbReference type="EMBL" id="SDP76547.1"/>
    </source>
</evidence>
<dbReference type="GO" id="GO:0003677">
    <property type="term" value="F:DNA binding"/>
    <property type="evidence" value="ECO:0007669"/>
    <property type="project" value="UniProtKB-KW"/>
</dbReference>
<name>A0ABY0SZF1_9RHOB</name>
<dbReference type="InterPro" id="IPR018060">
    <property type="entry name" value="HTH_AraC"/>
</dbReference>